<dbReference type="Pfam" id="PF00416">
    <property type="entry name" value="Ribosomal_S13"/>
    <property type="match status" value="1"/>
</dbReference>
<gene>
    <name evidence="10" type="ORF">glysoja_047070</name>
</gene>
<organism evidence="10">
    <name type="scientific">Glycine soja</name>
    <name type="common">Wild soybean</name>
    <dbReference type="NCBI Taxonomy" id="3848"/>
    <lineage>
        <taxon>Eukaryota</taxon>
        <taxon>Viridiplantae</taxon>
        <taxon>Streptophyta</taxon>
        <taxon>Embryophyta</taxon>
        <taxon>Tracheophyta</taxon>
        <taxon>Spermatophyta</taxon>
        <taxon>Magnoliopsida</taxon>
        <taxon>eudicotyledons</taxon>
        <taxon>Gunneridae</taxon>
        <taxon>Pentapetalae</taxon>
        <taxon>rosids</taxon>
        <taxon>fabids</taxon>
        <taxon>Fabales</taxon>
        <taxon>Fabaceae</taxon>
        <taxon>Papilionoideae</taxon>
        <taxon>50 kb inversion clade</taxon>
        <taxon>NPAAA clade</taxon>
        <taxon>indigoferoid/millettioid clade</taxon>
        <taxon>Phaseoleae</taxon>
        <taxon>Glycine</taxon>
        <taxon>Glycine subgen. Soja</taxon>
    </lineage>
</organism>
<evidence type="ECO:0000256" key="8">
    <source>
        <dbReference type="ARBA" id="ARBA00023274"/>
    </source>
</evidence>
<dbReference type="Pfam" id="PF19055">
    <property type="entry name" value="ABC2_membrane_7"/>
    <property type="match status" value="1"/>
</dbReference>
<evidence type="ECO:0000259" key="9">
    <source>
        <dbReference type="Pfam" id="PF19055"/>
    </source>
</evidence>
<dbReference type="InterPro" id="IPR050352">
    <property type="entry name" value="ABCG_transporters"/>
</dbReference>
<keyword evidence="4" id="KW-0812">Transmembrane</keyword>
<keyword evidence="7" id="KW-0472">Membrane</keyword>
<dbReference type="GO" id="GO:0005886">
    <property type="term" value="C:plasma membrane"/>
    <property type="evidence" value="ECO:0007669"/>
    <property type="project" value="TreeGrafter"/>
</dbReference>
<accession>A0A0B2PMI2</accession>
<dbReference type="Gene3D" id="4.10.910.10">
    <property type="entry name" value="30s ribosomal protein s13, domain 2"/>
    <property type="match status" value="1"/>
</dbReference>
<dbReference type="Proteomes" id="UP000053555">
    <property type="component" value="Unassembled WGS sequence"/>
</dbReference>
<comment type="similarity">
    <text evidence="2">Belongs to the universal ribosomal protein uS13 family.</text>
</comment>
<evidence type="ECO:0000256" key="3">
    <source>
        <dbReference type="ARBA" id="ARBA00022448"/>
    </source>
</evidence>
<evidence type="ECO:0000313" key="10">
    <source>
        <dbReference type="EMBL" id="KHN08929.1"/>
    </source>
</evidence>
<keyword evidence="3" id="KW-0813">Transport</keyword>
<reference evidence="10" key="1">
    <citation type="submission" date="2014-07" db="EMBL/GenBank/DDBJ databases">
        <title>Identification of a novel salt tolerance gene in wild soybean by whole-genome sequencing.</title>
        <authorList>
            <person name="Lam H.-M."/>
            <person name="Qi X."/>
            <person name="Li M.-W."/>
            <person name="Liu X."/>
            <person name="Xie M."/>
            <person name="Ni M."/>
            <person name="Xu X."/>
        </authorList>
    </citation>
    <scope>NUCLEOTIDE SEQUENCE [LARGE SCALE GENOMIC DNA]</scope>
    <source>
        <tissue evidence="10">Root</tissue>
    </source>
</reference>
<dbReference type="InterPro" id="IPR027417">
    <property type="entry name" value="P-loop_NTPase"/>
</dbReference>
<keyword evidence="5" id="KW-0689">Ribosomal protein</keyword>
<name>A0A0B2PMI2_GLYSO</name>
<dbReference type="FunFam" id="4.10.910.10:FF:000002">
    <property type="entry name" value="40S ribosomal protein S18"/>
    <property type="match status" value="1"/>
</dbReference>
<dbReference type="SUPFAM" id="SSF52540">
    <property type="entry name" value="P-loop containing nucleoside triphosphate hydrolases"/>
    <property type="match status" value="1"/>
</dbReference>
<dbReference type="InterPro" id="IPR043926">
    <property type="entry name" value="ABCG_dom"/>
</dbReference>
<feature type="domain" description="ABC transporter family G" evidence="9">
    <location>
        <begin position="141"/>
        <end position="199"/>
    </location>
</feature>
<dbReference type="GO" id="GO:0003723">
    <property type="term" value="F:RNA binding"/>
    <property type="evidence" value="ECO:0007669"/>
    <property type="project" value="InterPro"/>
</dbReference>
<dbReference type="GO" id="GO:0003735">
    <property type="term" value="F:structural constituent of ribosome"/>
    <property type="evidence" value="ECO:0007669"/>
    <property type="project" value="InterPro"/>
</dbReference>
<dbReference type="PANTHER" id="PTHR48041">
    <property type="entry name" value="ABC TRANSPORTER G FAMILY MEMBER 28"/>
    <property type="match status" value="1"/>
</dbReference>
<dbReference type="PANTHER" id="PTHR48041:SF136">
    <property type="entry name" value="POLAR-AMINO-ACID-TRANSPORTING ATPASE-RELATED"/>
    <property type="match status" value="1"/>
</dbReference>
<dbReference type="InterPro" id="IPR010979">
    <property type="entry name" value="Ribosomal_uS13-like_H2TH"/>
</dbReference>
<dbReference type="GO" id="GO:0006412">
    <property type="term" value="P:translation"/>
    <property type="evidence" value="ECO:0007669"/>
    <property type="project" value="InterPro"/>
</dbReference>
<evidence type="ECO:0000256" key="2">
    <source>
        <dbReference type="ARBA" id="ARBA00008080"/>
    </source>
</evidence>
<dbReference type="InterPro" id="IPR027437">
    <property type="entry name" value="Rbsml_uS13_C"/>
</dbReference>
<keyword evidence="8" id="KW-0687">Ribonucleoprotein</keyword>
<keyword evidence="6" id="KW-1133">Transmembrane helix</keyword>
<evidence type="ECO:0000256" key="1">
    <source>
        <dbReference type="ARBA" id="ARBA00004141"/>
    </source>
</evidence>
<dbReference type="GO" id="GO:1990904">
    <property type="term" value="C:ribonucleoprotein complex"/>
    <property type="evidence" value="ECO:0007669"/>
    <property type="project" value="UniProtKB-KW"/>
</dbReference>
<dbReference type="Gene3D" id="3.40.50.300">
    <property type="entry name" value="P-loop containing nucleotide triphosphate hydrolases"/>
    <property type="match status" value="1"/>
</dbReference>
<proteinExistence type="inferred from homology"/>
<dbReference type="PROSITE" id="PS50159">
    <property type="entry name" value="RIBOSOMAL_S13_2"/>
    <property type="match status" value="1"/>
</dbReference>
<dbReference type="InterPro" id="IPR001892">
    <property type="entry name" value="Ribosomal_uS13"/>
</dbReference>
<evidence type="ECO:0000256" key="7">
    <source>
        <dbReference type="ARBA" id="ARBA00023136"/>
    </source>
</evidence>
<comment type="subcellular location">
    <subcellularLocation>
        <location evidence="1">Membrane</location>
        <topology evidence="1">Multi-pass membrane protein</topology>
    </subcellularLocation>
</comment>
<dbReference type="SUPFAM" id="SSF46946">
    <property type="entry name" value="S13-like H2TH domain"/>
    <property type="match status" value="1"/>
</dbReference>
<dbReference type="AlphaFoldDB" id="A0A0B2PMI2"/>
<evidence type="ECO:0000256" key="4">
    <source>
        <dbReference type="ARBA" id="ARBA00022692"/>
    </source>
</evidence>
<dbReference type="GO" id="GO:0140359">
    <property type="term" value="F:ABC-type transporter activity"/>
    <property type="evidence" value="ECO:0007669"/>
    <property type="project" value="InterPro"/>
</dbReference>
<sequence>MDDLERLKKIRNHHGLRHYWGLRVRGQHTKCTGRRELVLPSSSVTLTLTTFTTLLINRGKLHESITYNGKAFSNAMKRSRGFVTQDYVSGGKRKRVSIGQEMLTNPSLLFLDASGLDSTIAKRIVSTLSNGGRTVLMTIPQPSSRMYCMFQKVFMLSKGNLVYFGKGSEAMEYFSRFGYAPTTVMNPSDFLLNLANELKTMALGNGYQLVTAIPRAAKKRHQREEKSASTLASVIMLTSILLGGYCNQHVPKFIAWLKYFSTHYYVYHLVIGSRYGISDTYPCSNGQCMIAEHPVIKQVGLHLQGKIMAALALLWELKVQQPAN</sequence>
<protein>
    <submittedName>
        <fullName evidence="10">ABC transporter G family member 9</fullName>
    </submittedName>
</protein>
<dbReference type="EMBL" id="KN665525">
    <property type="protein sequence ID" value="KHN08929.1"/>
    <property type="molecule type" value="Genomic_DNA"/>
</dbReference>
<evidence type="ECO:0000256" key="6">
    <source>
        <dbReference type="ARBA" id="ARBA00022989"/>
    </source>
</evidence>
<evidence type="ECO:0000256" key="5">
    <source>
        <dbReference type="ARBA" id="ARBA00022980"/>
    </source>
</evidence>
<dbReference type="GO" id="GO:0005840">
    <property type="term" value="C:ribosome"/>
    <property type="evidence" value="ECO:0007669"/>
    <property type="project" value="UniProtKB-KW"/>
</dbReference>